<keyword evidence="1" id="KW-0472">Membrane</keyword>
<dbReference type="GeneID" id="36321040"/>
<protein>
    <submittedName>
        <fullName evidence="2">Uncharacterized protein</fullName>
    </submittedName>
</protein>
<sequence>MKDLFLTKKYLKRKLVFLTPIITVLLHFYWTNRNNKKLKHEWVDTKSFFPTYTIWKPMPQKSFSKPPRISHKCTEVLLNTSDFRSFIDYHRGRERKIWLPEITGAEEIDIKERELLFEKNFDSIINNISNGCSSFVSNIRNFIKVAHTILSYSNGIKRFFRGIKMCGNVIEAGKSIAKNIGYCAHRSVYWTANKIKDGFIKSKSILSSTANSINSFFTWYREVNEDGLREELLNFKNVDEKVKVKILDVYNVLQSFQKEGIIVRRVNVLPEKPSSFAKIKDSVKNASNFVKNKICNIWRSKQIVNNKIDNEKNEDEKWSFYGVMCEVYTKCTNFISFSIKKLSFFSFFSKNDTENDVTAKASDDNNNKNMIDSNSATSGEYYDAESCFST</sequence>
<dbReference type="RefSeq" id="XP_024331875.1">
    <property type="nucleotide sequence ID" value="XM_024476091.1"/>
</dbReference>
<feature type="transmembrane region" description="Helical" evidence="1">
    <location>
        <begin position="12"/>
        <end position="30"/>
    </location>
</feature>
<evidence type="ECO:0000313" key="2">
    <source>
        <dbReference type="EMBL" id="KKO76133.1"/>
    </source>
</evidence>
<dbReference type="Proteomes" id="UP000034350">
    <property type="component" value="Unassembled WGS sequence"/>
</dbReference>
<name>A0A0F9WTJ1_9MICR</name>
<dbReference type="EMBL" id="JPQZ01000006">
    <property type="protein sequence ID" value="KKO76133.1"/>
    <property type="molecule type" value="Genomic_DNA"/>
</dbReference>
<keyword evidence="1" id="KW-0812">Transmembrane</keyword>
<dbReference type="VEuPathDB" id="MicrosporidiaDB:G9O61_00g018200"/>
<gene>
    <name evidence="2" type="ORF">AAJ76_600030419</name>
</gene>
<accession>A0A0F9WTJ1</accession>
<proteinExistence type="predicted"/>
<dbReference type="VEuPathDB" id="MicrosporidiaDB:AAJ76_600030419"/>
<dbReference type="VEuPathDB" id="MicrosporidiaDB:NCER_100369"/>
<evidence type="ECO:0000256" key="1">
    <source>
        <dbReference type="SAM" id="Phobius"/>
    </source>
</evidence>
<reference evidence="2 3" key="1">
    <citation type="journal article" date="2015" name="Environ. Microbiol.">
        <title>Genome analyses suggest the presence of polyploidy and recent human-driven expansions in eight global populations of the honeybee pathogen Nosema ceranae.</title>
        <authorList>
            <person name="Pelin A."/>
            <person name="Selman M."/>
            <person name="Aris-Brosou S."/>
            <person name="Farinelli L."/>
            <person name="Corradi N."/>
        </authorList>
    </citation>
    <scope>NUCLEOTIDE SEQUENCE [LARGE SCALE GENOMIC DNA]</scope>
    <source>
        <strain evidence="2 3">PA08 1199</strain>
    </source>
</reference>
<keyword evidence="1" id="KW-1133">Transmembrane helix</keyword>
<evidence type="ECO:0000313" key="3">
    <source>
        <dbReference type="Proteomes" id="UP000034350"/>
    </source>
</evidence>
<dbReference type="AlphaFoldDB" id="A0A0F9WTJ1"/>
<organism evidence="2 3">
    <name type="scientific">Vairimorpha ceranae</name>
    <dbReference type="NCBI Taxonomy" id="40302"/>
    <lineage>
        <taxon>Eukaryota</taxon>
        <taxon>Fungi</taxon>
        <taxon>Fungi incertae sedis</taxon>
        <taxon>Microsporidia</taxon>
        <taxon>Nosematidae</taxon>
        <taxon>Vairimorpha</taxon>
    </lineage>
</organism>
<keyword evidence="3" id="KW-1185">Reference proteome</keyword>
<comment type="caution">
    <text evidence="2">The sequence shown here is derived from an EMBL/GenBank/DDBJ whole genome shotgun (WGS) entry which is preliminary data.</text>
</comment>